<name>A0ABQ5UCL1_9HYPH</name>
<dbReference type="Proteomes" id="UP001161406">
    <property type="component" value="Unassembled WGS sequence"/>
</dbReference>
<dbReference type="Gene3D" id="3.20.20.150">
    <property type="entry name" value="Divalent-metal-dependent TIM barrel enzymes"/>
    <property type="match status" value="1"/>
</dbReference>
<keyword evidence="1" id="KW-0413">Isomerase</keyword>
<reference evidence="1" key="2">
    <citation type="submission" date="2023-01" db="EMBL/GenBank/DDBJ databases">
        <title>Draft genome sequence of Devosia yakushimensis strain NBRC 103855.</title>
        <authorList>
            <person name="Sun Q."/>
            <person name="Mori K."/>
        </authorList>
    </citation>
    <scope>NUCLEOTIDE SEQUENCE</scope>
    <source>
        <strain evidence="1">NBRC 103855</strain>
    </source>
</reference>
<dbReference type="GO" id="GO:0016853">
    <property type="term" value="F:isomerase activity"/>
    <property type="evidence" value="ECO:0007669"/>
    <property type="project" value="UniProtKB-KW"/>
</dbReference>
<evidence type="ECO:0000313" key="1">
    <source>
        <dbReference type="EMBL" id="GLQ09072.1"/>
    </source>
</evidence>
<evidence type="ECO:0000313" key="2">
    <source>
        <dbReference type="Proteomes" id="UP001161406"/>
    </source>
</evidence>
<dbReference type="InterPro" id="IPR036237">
    <property type="entry name" value="Xyl_isomerase-like_sf"/>
</dbReference>
<organism evidence="1 2">
    <name type="scientific">Devosia yakushimensis</name>
    <dbReference type="NCBI Taxonomy" id="470028"/>
    <lineage>
        <taxon>Bacteria</taxon>
        <taxon>Pseudomonadati</taxon>
        <taxon>Pseudomonadota</taxon>
        <taxon>Alphaproteobacteria</taxon>
        <taxon>Hyphomicrobiales</taxon>
        <taxon>Devosiaceae</taxon>
        <taxon>Devosia</taxon>
    </lineage>
</organism>
<gene>
    <name evidence="1" type="ORF">GCM10007913_10040</name>
</gene>
<reference evidence="1" key="1">
    <citation type="journal article" date="2014" name="Int. J. Syst. Evol. Microbiol.">
        <title>Complete genome of a new Firmicutes species belonging to the dominant human colonic microbiota ('Ruminococcus bicirculans') reveals two chromosomes and a selective capacity to utilize plant glucans.</title>
        <authorList>
            <consortium name="NISC Comparative Sequencing Program"/>
            <person name="Wegmann U."/>
            <person name="Louis P."/>
            <person name="Goesmann A."/>
            <person name="Henrissat B."/>
            <person name="Duncan S.H."/>
            <person name="Flint H.J."/>
        </authorList>
    </citation>
    <scope>NUCLEOTIDE SEQUENCE</scope>
    <source>
        <strain evidence="1">NBRC 103855</strain>
    </source>
</reference>
<dbReference type="EMBL" id="BSNG01000001">
    <property type="protein sequence ID" value="GLQ09072.1"/>
    <property type="molecule type" value="Genomic_DNA"/>
</dbReference>
<accession>A0ABQ5UCL1</accession>
<comment type="caution">
    <text evidence="1">The sequence shown here is derived from an EMBL/GenBank/DDBJ whole genome shotgun (WGS) entry which is preliminary data.</text>
</comment>
<proteinExistence type="predicted"/>
<protein>
    <submittedName>
        <fullName evidence="1">Xylose isomerase</fullName>
    </submittedName>
</protein>
<sequence length="276" mass="31009">MQKLLVLQSLWAMQNLRGAPGVRSLEDNVARIKAAGFDGFGGMLEDDDMARRASALAASEGLVLEGLFLPTNLGEVEMAIERAERFGVHHLNLQLRMLPRTLDEASRLIAAIQRLIGQADIPVYIETHRGRLTNDLLFTLELLDRHPDLRLLADLSHYVVAREMELPIDPTANQQMLTILDHAWAFHGRIAGSGQVQLPLSYPQHQPWIDQFVSWWSAGFASWRSRAASHAELTFVCELGPQPYAISGPDGIDLTDRWEESLTMRELARRAWEQSA</sequence>
<dbReference type="SUPFAM" id="SSF51658">
    <property type="entry name" value="Xylose isomerase-like"/>
    <property type="match status" value="1"/>
</dbReference>
<dbReference type="RefSeq" id="WP_284388530.1">
    <property type="nucleotide sequence ID" value="NZ_BSNG01000001.1"/>
</dbReference>
<keyword evidence="2" id="KW-1185">Reference proteome</keyword>